<dbReference type="PANTHER" id="PTHR10887:SF495">
    <property type="entry name" value="HELICASE SENATAXIN ISOFORM X1-RELATED"/>
    <property type="match status" value="1"/>
</dbReference>
<proteinExistence type="predicted"/>
<name>A0AAD9PL82_9APIC</name>
<dbReference type="InterPro" id="IPR027417">
    <property type="entry name" value="P-loop_NTPase"/>
</dbReference>
<protein>
    <submittedName>
        <fullName evidence="3">Bifunctional DNA2-NAM7 helicase-like</fullName>
    </submittedName>
</protein>
<dbReference type="InterPro" id="IPR045055">
    <property type="entry name" value="DNA2/NAM7-like"/>
</dbReference>
<dbReference type="EMBL" id="JALLKP010000002">
    <property type="protein sequence ID" value="KAK2196438.1"/>
    <property type="molecule type" value="Genomic_DNA"/>
</dbReference>
<organism evidence="3 4">
    <name type="scientific">Babesia duncani</name>
    <dbReference type="NCBI Taxonomy" id="323732"/>
    <lineage>
        <taxon>Eukaryota</taxon>
        <taxon>Sar</taxon>
        <taxon>Alveolata</taxon>
        <taxon>Apicomplexa</taxon>
        <taxon>Aconoidasida</taxon>
        <taxon>Piroplasmida</taxon>
        <taxon>Babesiidae</taxon>
        <taxon>Babesia</taxon>
    </lineage>
</organism>
<keyword evidence="4" id="KW-1185">Reference proteome</keyword>
<keyword evidence="3" id="KW-0067">ATP-binding</keyword>
<dbReference type="KEGG" id="bdw:94335982"/>
<dbReference type="AlphaFoldDB" id="A0AAD9PL82"/>
<comment type="caution">
    <text evidence="3">The sequence shown here is derived from an EMBL/GenBank/DDBJ whole genome shotgun (WGS) entry which is preliminary data.</text>
</comment>
<dbReference type="CDD" id="cd18042">
    <property type="entry name" value="DEXXQc_SETX"/>
    <property type="match status" value="1"/>
</dbReference>
<evidence type="ECO:0000313" key="3">
    <source>
        <dbReference type="EMBL" id="KAK2196438.1"/>
    </source>
</evidence>
<dbReference type="InterPro" id="IPR041677">
    <property type="entry name" value="DNA2/NAM7_AAA_11"/>
</dbReference>
<dbReference type="Gene3D" id="3.40.50.300">
    <property type="entry name" value="P-loop containing nucleotide triphosphate hydrolases"/>
    <property type="match status" value="2"/>
</dbReference>
<dbReference type="Pfam" id="PF13086">
    <property type="entry name" value="AAA_11"/>
    <property type="match status" value="2"/>
</dbReference>
<feature type="domain" description="DNA2/NAM7 helicase helicase" evidence="1">
    <location>
        <begin position="495"/>
        <end position="574"/>
    </location>
</feature>
<dbReference type="SUPFAM" id="SSF52540">
    <property type="entry name" value="P-loop containing nucleoside triphosphate hydrolases"/>
    <property type="match status" value="1"/>
</dbReference>
<accession>A0AAD9PL82</accession>
<evidence type="ECO:0000259" key="1">
    <source>
        <dbReference type="Pfam" id="PF13086"/>
    </source>
</evidence>
<dbReference type="InterPro" id="IPR041679">
    <property type="entry name" value="DNA2/NAM7-like_C"/>
</dbReference>
<sequence>MEQILTSEDSIFERILAFDFFRDLLQDNLDNWDIIQSRIKWHKPLTKLGSNITNLKDYHSSFFPLFLLECLQMLTKAKYSEMSCPCTSQMISCQMSGNFGLVTFTISDTQHFVVGDVVLIIFNPIGNGTNATRIKRQLNGEAVENNWSSWNYHTMFKETLRHCLGFVEFVFSNRILVKILLLPPKYANSETFGEHDMDRLETIQDIIRECLTNIQAKEYHVKLEEKLKPMPECFISKLTCIITAIREYRGLTMLKSIPLKDCIISKVVVGEHVFSASLEHFGIPTKLKQRLYETYNEAQLSAIANCLSTKNVTLIQGPPGTGKTTTIMGIISVIMQADVTSSRQKKDDMEIEYSAHENFKRKHSWLFETMFDTCVNASFEELAHSNPEQGLSSNQTVDVYECFRDDLKKRARTIRVENDSKVGRRILICAPSNAAIDEIVKRLVRPDTGGIFDAEGQRYNPIVTRVGPNIHEDLIEFSLETKVAKLAAKRCNKNAQSHSSLKREIILSSDILCATLSACGSNDLFTCSNCFDTLIVDEATQSVELSTLIALGLGPKRLVLVGDPCQLSATVCSKPAIQLNYHQSLFQRLQDCGHHVNLLNVQYRMDPSISSFPSMYFYQNKILDAPSLEVTSQLDWREFPLLRSTVFYAIDSQELQNETSYVNNSEVDLVCQLLEILFRVLSSEKDVTFETIAQKIAVISPYSAQVQLLKQSISQVTNVWSAKLPHKAKSCQIDVSTVDGFQGMEKDIVIFSAVRTNYLGKRKAQSTSIDHLLDHGILTIDKEPHLPQEIARFEQIKSSYLESIKDVKNLPKIENIIDVSFISDRRRINVAITRACKNLFIVGNPKYLLDHTHWNALYNHYAKTGSLFICKDQGSTIPKDYLLKWSKNYLMGNKEIYRHYLKNAHLKAFCLELVD</sequence>
<dbReference type="Pfam" id="PF13087">
    <property type="entry name" value="AAA_12"/>
    <property type="match status" value="1"/>
</dbReference>
<evidence type="ECO:0000259" key="2">
    <source>
        <dbReference type="Pfam" id="PF13087"/>
    </source>
</evidence>
<dbReference type="InterPro" id="IPR047187">
    <property type="entry name" value="SF1_C_Upf1"/>
</dbReference>
<keyword evidence="3" id="KW-0347">Helicase</keyword>
<gene>
    <name evidence="3" type="ORF">BdWA1_001684</name>
</gene>
<dbReference type="GO" id="GO:0004386">
    <property type="term" value="F:helicase activity"/>
    <property type="evidence" value="ECO:0007669"/>
    <property type="project" value="UniProtKB-KW"/>
</dbReference>
<evidence type="ECO:0000313" key="4">
    <source>
        <dbReference type="Proteomes" id="UP001214638"/>
    </source>
</evidence>
<keyword evidence="3" id="KW-0378">Hydrolase</keyword>
<dbReference type="GeneID" id="94335982"/>
<feature type="domain" description="DNA2/NAM7 helicase helicase" evidence="1">
    <location>
        <begin position="295"/>
        <end position="490"/>
    </location>
</feature>
<feature type="domain" description="DNA2/NAM7 helicase-like C-terminal" evidence="2">
    <location>
        <begin position="581"/>
        <end position="845"/>
    </location>
</feature>
<dbReference type="RefSeq" id="XP_067803280.1">
    <property type="nucleotide sequence ID" value="XM_067946716.1"/>
</dbReference>
<reference evidence="3" key="1">
    <citation type="journal article" date="2023" name="Nat. Microbiol.">
        <title>Babesia duncani multi-omics identifies virulence factors and drug targets.</title>
        <authorList>
            <person name="Singh P."/>
            <person name="Lonardi S."/>
            <person name="Liang Q."/>
            <person name="Vydyam P."/>
            <person name="Khabirova E."/>
            <person name="Fang T."/>
            <person name="Gihaz S."/>
            <person name="Thekkiniath J."/>
            <person name="Munshi M."/>
            <person name="Abel S."/>
            <person name="Ciampossin L."/>
            <person name="Batugedara G."/>
            <person name="Gupta M."/>
            <person name="Lu X.M."/>
            <person name="Lenz T."/>
            <person name="Chakravarty S."/>
            <person name="Cornillot E."/>
            <person name="Hu Y."/>
            <person name="Ma W."/>
            <person name="Gonzalez L.M."/>
            <person name="Sanchez S."/>
            <person name="Estrada K."/>
            <person name="Sanchez-Flores A."/>
            <person name="Montero E."/>
            <person name="Harb O.S."/>
            <person name="Le Roch K.G."/>
            <person name="Mamoun C.B."/>
        </authorList>
    </citation>
    <scope>NUCLEOTIDE SEQUENCE</scope>
    <source>
        <strain evidence="3">WA1</strain>
    </source>
</reference>
<dbReference type="PANTHER" id="PTHR10887">
    <property type="entry name" value="DNA2/NAM7 HELICASE FAMILY"/>
    <property type="match status" value="1"/>
</dbReference>
<dbReference type="CDD" id="cd18808">
    <property type="entry name" value="SF1_C_Upf1"/>
    <property type="match status" value="1"/>
</dbReference>
<keyword evidence="3" id="KW-0547">Nucleotide-binding</keyword>
<dbReference type="Proteomes" id="UP001214638">
    <property type="component" value="Unassembled WGS sequence"/>
</dbReference>